<proteinExistence type="inferred from homology"/>
<dbReference type="KEGG" id="psez:HME7025_00923"/>
<comment type="caution">
    <text evidence="7">Lacks conserved residue(s) required for the propagation of feature annotation.</text>
</comment>
<dbReference type="GO" id="GO:0005829">
    <property type="term" value="C:cytosol"/>
    <property type="evidence" value="ECO:0007669"/>
    <property type="project" value="TreeGrafter"/>
</dbReference>
<dbReference type="InterPro" id="IPR000623">
    <property type="entry name" value="Shikimate_kinase/TSH1"/>
</dbReference>
<dbReference type="GO" id="GO:0004765">
    <property type="term" value="F:shikimate kinase activity"/>
    <property type="evidence" value="ECO:0007669"/>
    <property type="project" value="UniProtKB-UniRule"/>
</dbReference>
<reference evidence="9" key="1">
    <citation type="submission" date="2018-05" db="EMBL/GenBank/DDBJ databases">
        <title>Pseudarcicella sp. HME7025 Genome sequencing and assembly.</title>
        <authorList>
            <person name="Kim H."/>
            <person name="Kang H."/>
            <person name="Joh K."/>
        </authorList>
    </citation>
    <scope>NUCLEOTIDE SEQUENCE [LARGE SCALE GENOMIC DNA]</scope>
    <source>
        <strain evidence="9">HME7025</strain>
    </source>
</reference>
<dbReference type="OrthoDB" id="9800332at2"/>
<evidence type="ECO:0000256" key="2">
    <source>
        <dbReference type="ARBA" id="ARBA00022679"/>
    </source>
</evidence>
<gene>
    <name evidence="7 8" type="primary">aroK</name>
    <name evidence="8" type="ORF">HME7025_00923</name>
</gene>
<evidence type="ECO:0000256" key="4">
    <source>
        <dbReference type="ARBA" id="ARBA00022777"/>
    </source>
</evidence>
<feature type="binding site" evidence="7">
    <location>
        <position position="15"/>
    </location>
    <ligand>
        <name>Mg(2+)</name>
        <dbReference type="ChEBI" id="CHEBI:18420"/>
    </ligand>
</feature>
<feature type="binding site" evidence="7">
    <location>
        <begin position="11"/>
        <end position="16"/>
    </location>
    <ligand>
        <name>ATP</name>
        <dbReference type="ChEBI" id="CHEBI:30616"/>
    </ligand>
</feature>
<dbReference type="Pfam" id="PF01202">
    <property type="entry name" value="SKI"/>
    <property type="match status" value="1"/>
</dbReference>
<feature type="binding site" evidence="7">
    <location>
        <position position="57"/>
    </location>
    <ligand>
        <name>substrate</name>
    </ligand>
</feature>
<dbReference type="PANTHER" id="PTHR21087:SF16">
    <property type="entry name" value="SHIKIMATE KINASE 1, CHLOROPLASTIC"/>
    <property type="match status" value="1"/>
</dbReference>
<dbReference type="EC" id="2.7.1.71" evidence="7"/>
<dbReference type="RefSeq" id="WP_109322518.1">
    <property type="nucleotide sequence ID" value="NZ_CP029346.1"/>
</dbReference>
<dbReference type="UniPathway" id="UPA00053">
    <property type="reaction ID" value="UER00088"/>
</dbReference>
<accession>A0A2S2DU22</accession>
<dbReference type="InterPro" id="IPR027417">
    <property type="entry name" value="P-loop_NTPase"/>
</dbReference>
<keyword evidence="4 7" id="KW-0418">Kinase</keyword>
<dbReference type="Proteomes" id="UP000245468">
    <property type="component" value="Chromosome"/>
</dbReference>
<dbReference type="CDD" id="cd00464">
    <property type="entry name" value="SK"/>
    <property type="match status" value="1"/>
</dbReference>
<dbReference type="HAMAP" id="MF_00109">
    <property type="entry name" value="Shikimate_kinase"/>
    <property type="match status" value="1"/>
</dbReference>
<protein>
    <recommendedName>
        <fullName evidence="7">Shikimate kinase</fullName>
        <shortName evidence="7">SK</shortName>
        <ecNumber evidence="7">2.7.1.71</ecNumber>
    </recommendedName>
</protein>
<comment type="subunit">
    <text evidence="7">Monomer.</text>
</comment>
<keyword evidence="7" id="KW-0963">Cytoplasm</keyword>
<keyword evidence="7" id="KW-0479">Metal-binding</keyword>
<comment type="catalytic activity">
    <reaction evidence="7">
        <text>shikimate + ATP = 3-phosphoshikimate + ADP + H(+)</text>
        <dbReference type="Rhea" id="RHEA:13121"/>
        <dbReference type="ChEBI" id="CHEBI:15378"/>
        <dbReference type="ChEBI" id="CHEBI:30616"/>
        <dbReference type="ChEBI" id="CHEBI:36208"/>
        <dbReference type="ChEBI" id="CHEBI:145989"/>
        <dbReference type="ChEBI" id="CHEBI:456216"/>
        <dbReference type="EC" id="2.7.1.71"/>
    </reaction>
</comment>
<dbReference type="GO" id="GO:0008652">
    <property type="term" value="P:amino acid biosynthetic process"/>
    <property type="evidence" value="ECO:0007669"/>
    <property type="project" value="UniProtKB-KW"/>
</dbReference>
<dbReference type="AlphaFoldDB" id="A0A2S2DU22"/>
<evidence type="ECO:0000256" key="3">
    <source>
        <dbReference type="ARBA" id="ARBA00022741"/>
    </source>
</evidence>
<comment type="cofactor">
    <cofactor evidence="7">
        <name>Mg(2+)</name>
        <dbReference type="ChEBI" id="CHEBI:18420"/>
    </cofactor>
    <text evidence="7">Binds 1 Mg(2+) ion per subunit.</text>
</comment>
<keyword evidence="7" id="KW-0460">Magnesium</keyword>
<dbReference type="GO" id="GO:0005524">
    <property type="term" value="F:ATP binding"/>
    <property type="evidence" value="ECO:0007669"/>
    <property type="project" value="UniProtKB-UniRule"/>
</dbReference>
<keyword evidence="1 7" id="KW-0028">Amino-acid biosynthesis</keyword>
<dbReference type="PRINTS" id="PR01100">
    <property type="entry name" value="SHIKIMTKNASE"/>
</dbReference>
<dbReference type="GO" id="GO:0009423">
    <property type="term" value="P:chorismate biosynthetic process"/>
    <property type="evidence" value="ECO:0007669"/>
    <property type="project" value="UniProtKB-UniRule"/>
</dbReference>
<evidence type="ECO:0000313" key="9">
    <source>
        <dbReference type="Proteomes" id="UP000245468"/>
    </source>
</evidence>
<keyword evidence="9" id="KW-1185">Reference proteome</keyword>
<keyword evidence="5 7" id="KW-0067">ATP-binding</keyword>
<organism evidence="8 9">
    <name type="scientific">Aquirufa nivalisilvae</name>
    <dbReference type="NCBI Taxonomy" id="2516557"/>
    <lineage>
        <taxon>Bacteria</taxon>
        <taxon>Pseudomonadati</taxon>
        <taxon>Bacteroidota</taxon>
        <taxon>Cytophagia</taxon>
        <taxon>Cytophagales</taxon>
        <taxon>Flectobacillaceae</taxon>
        <taxon>Aquirufa</taxon>
    </lineage>
</organism>
<keyword evidence="6 7" id="KW-0057">Aromatic amino acid biosynthesis</keyword>
<evidence type="ECO:0000313" key="8">
    <source>
        <dbReference type="EMBL" id="AWL08792.1"/>
    </source>
</evidence>
<dbReference type="PANTHER" id="PTHR21087">
    <property type="entry name" value="SHIKIMATE KINASE"/>
    <property type="match status" value="1"/>
</dbReference>
<evidence type="ECO:0000256" key="5">
    <source>
        <dbReference type="ARBA" id="ARBA00022840"/>
    </source>
</evidence>
<dbReference type="GO" id="GO:0000287">
    <property type="term" value="F:magnesium ion binding"/>
    <property type="evidence" value="ECO:0007669"/>
    <property type="project" value="UniProtKB-UniRule"/>
</dbReference>
<name>A0A2S2DU22_9BACT</name>
<evidence type="ECO:0000256" key="1">
    <source>
        <dbReference type="ARBA" id="ARBA00022605"/>
    </source>
</evidence>
<feature type="binding site" evidence="7">
    <location>
        <position position="33"/>
    </location>
    <ligand>
        <name>substrate</name>
    </ligand>
</feature>
<feature type="binding site" evidence="7">
    <location>
        <position position="79"/>
    </location>
    <ligand>
        <name>substrate</name>
    </ligand>
</feature>
<dbReference type="InterPro" id="IPR031322">
    <property type="entry name" value="Shikimate/glucono_kinase"/>
</dbReference>
<comment type="subcellular location">
    <subcellularLocation>
        <location evidence="7">Cytoplasm</location>
    </subcellularLocation>
</comment>
<evidence type="ECO:0000256" key="6">
    <source>
        <dbReference type="ARBA" id="ARBA00023141"/>
    </source>
</evidence>
<dbReference type="GO" id="GO:0009073">
    <property type="term" value="P:aromatic amino acid family biosynthetic process"/>
    <property type="evidence" value="ECO:0007669"/>
    <property type="project" value="UniProtKB-KW"/>
</dbReference>
<keyword evidence="3 7" id="KW-0547">Nucleotide-binding</keyword>
<evidence type="ECO:0000256" key="7">
    <source>
        <dbReference type="HAMAP-Rule" id="MF_00109"/>
    </source>
</evidence>
<sequence>MKNIYLIGMPSSGKSTLGKELAKNLGFSFTDMDKLIETREQKTISEIFSTQGEAHFRELERKTLHGFQPDQSMVIATGGGVPCFFDNMDYMKKHGISVFLNVELNDLAKRLYKAQGNNRPLLDKSQSEEAVIATIKKTFEERLPFYKQADIQVDGEISVNQLLWLIESYVPVQ</sequence>
<comment type="pathway">
    <text evidence="7">Metabolic intermediate biosynthesis; chorismate biosynthesis; chorismate from D-erythrose 4-phosphate and phosphoenolpyruvate: step 5/7.</text>
</comment>
<dbReference type="Gene3D" id="3.40.50.300">
    <property type="entry name" value="P-loop containing nucleotide triphosphate hydrolases"/>
    <property type="match status" value="1"/>
</dbReference>
<keyword evidence="2 7" id="KW-0808">Transferase</keyword>
<comment type="similarity">
    <text evidence="7">Belongs to the shikimate kinase family.</text>
</comment>
<dbReference type="EMBL" id="CP029346">
    <property type="protein sequence ID" value="AWL08792.1"/>
    <property type="molecule type" value="Genomic_DNA"/>
</dbReference>
<dbReference type="SUPFAM" id="SSF52540">
    <property type="entry name" value="P-loop containing nucleoside triphosphate hydrolases"/>
    <property type="match status" value="1"/>
</dbReference>
<comment type="function">
    <text evidence="7">Catalyzes the specific phosphorylation of the 3-hydroxyl group of shikimic acid using ATP as a cosubstrate.</text>
</comment>
<feature type="binding site" evidence="7">
    <location>
        <position position="142"/>
    </location>
    <ligand>
        <name>substrate</name>
    </ligand>
</feature>
<feature type="binding site" evidence="7">
    <location>
        <position position="119"/>
    </location>
    <ligand>
        <name>ATP</name>
        <dbReference type="ChEBI" id="CHEBI:30616"/>
    </ligand>
</feature>